<evidence type="ECO:0000313" key="2">
    <source>
        <dbReference type="Proteomes" id="UP000019368"/>
    </source>
</evidence>
<proteinExistence type="predicted"/>
<dbReference type="RefSeq" id="YP_009008823.1">
    <property type="nucleotide sequence ID" value="NC_023594.2"/>
</dbReference>
<dbReference type="OrthoDB" id="6706at10239"/>
<dbReference type="InterPro" id="IPR021283">
    <property type="entry name" value="Phage_Wedge1"/>
</dbReference>
<dbReference type="GeneID" id="18505264"/>
<protein>
    <submittedName>
        <fullName evidence="1">Pf11041 family protein</fullName>
    </submittedName>
</protein>
<reference evidence="1" key="1">
    <citation type="submission" date="2016-09" db="EMBL/GenBank/DDBJ databases">
        <title>The novel Shewanella putrefaciens-infecting bacteriophage Spp001: Ggenome sequence and lytic enzymes.</title>
        <authorList>
            <person name="Han F."/>
        </authorList>
    </citation>
    <scope>NUCLEOTIDE SEQUENCE</scope>
</reference>
<keyword evidence="2" id="KW-1185">Reference proteome</keyword>
<accession>W6E9G0</accession>
<dbReference type="EMBL" id="KJ002054">
    <property type="protein sequence ID" value="AHJ10511.1"/>
    <property type="molecule type" value="Genomic_DNA"/>
</dbReference>
<gene>
    <name evidence="1" type="ORF">Spp001_03</name>
</gene>
<dbReference type="KEGG" id="vg:18505264"/>
<dbReference type="Pfam" id="PF11041">
    <property type="entry name" value="Phage_Wedge1"/>
    <property type="match status" value="1"/>
</dbReference>
<evidence type="ECO:0000313" key="1">
    <source>
        <dbReference type="EMBL" id="AHJ10511.1"/>
    </source>
</evidence>
<dbReference type="Proteomes" id="UP000019368">
    <property type="component" value="Segment"/>
</dbReference>
<organism evidence="1 2">
    <name type="scientific">Shewanella phage Spp001</name>
    <dbReference type="NCBI Taxonomy" id="1445859"/>
    <lineage>
        <taxon>Viruses</taxon>
        <taxon>Duplodnaviria</taxon>
        <taxon>Heunggongvirae</taxon>
        <taxon>Uroviricota</taxon>
        <taxon>Caudoviricetes</taxon>
        <taxon>Chaseviridae</taxon>
        <taxon>Nefertitivirinae</taxon>
        <taxon>Yushanvirus</taxon>
        <taxon>Yushanvirus Spp001</taxon>
    </lineage>
</organism>
<name>W6E9G0_9CAUD</name>
<sequence>MASPKLSPSEALVKKMWFHLRTSPNFMKYMECFVDELNDTYHVLLDVISKRYYGAAIGKQLDVVGDLVGADRVLRGVVLAGNFGYLETAESLGMGRNDDPSLGGPLRSEYDAGVQDIVLDDPLFYNWIDARIIKNNTACNIEDIITFFKLLINSQSTKIQVEEPAPKQLKITIHARLSVYDAALVRSLAQHIKPVATGFFVQDLRGEIKTLPVAYRRA</sequence>